<dbReference type="SUPFAM" id="SSF56112">
    <property type="entry name" value="Protein kinase-like (PK-like)"/>
    <property type="match status" value="2"/>
</dbReference>
<dbReference type="InterPro" id="IPR000719">
    <property type="entry name" value="Prot_kinase_dom"/>
</dbReference>
<dbReference type="InterPro" id="IPR011009">
    <property type="entry name" value="Kinase-like_dom_sf"/>
</dbReference>
<keyword evidence="5 9" id="KW-0418">Kinase</keyword>
<name>A0ABW8A3U0_9ACTN</name>
<dbReference type="EMBL" id="JBITMB010000003">
    <property type="protein sequence ID" value="MFI7441440.1"/>
    <property type="molecule type" value="Genomic_DNA"/>
</dbReference>
<keyword evidence="4" id="KW-0547">Nucleotide-binding</keyword>
<dbReference type="Gene3D" id="3.30.200.20">
    <property type="entry name" value="Phosphorylase Kinase, domain 1"/>
    <property type="match status" value="1"/>
</dbReference>
<gene>
    <name evidence="9" type="ORF">ACIBP5_15895</name>
</gene>
<dbReference type="PANTHER" id="PTHR43289:SF6">
    <property type="entry name" value="SERINE_THREONINE-PROTEIN KINASE NEKL-3"/>
    <property type="match status" value="1"/>
</dbReference>
<keyword evidence="10" id="KW-1185">Reference proteome</keyword>
<feature type="compositionally biased region" description="Pro residues" evidence="7">
    <location>
        <begin position="266"/>
        <end position="291"/>
    </location>
</feature>
<dbReference type="PROSITE" id="PS50011">
    <property type="entry name" value="PROTEIN_KINASE_DOM"/>
    <property type="match status" value="1"/>
</dbReference>
<keyword evidence="6" id="KW-0067">ATP-binding</keyword>
<feature type="region of interest" description="Disordered" evidence="7">
    <location>
        <begin position="252"/>
        <end position="317"/>
    </location>
</feature>
<dbReference type="PANTHER" id="PTHR43289">
    <property type="entry name" value="MITOGEN-ACTIVATED PROTEIN KINASE KINASE KINASE 20-RELATED"/>
    <property type="match status" value="1"/>
</dbReference>
<keyword evidence="3" id="KW-0808">Transferase</keyword>
<dbReference type="Gene3D" id="1.10.510.10">
    <property type="entry name" value="Transferase(Phosphotransferase) domain 1"/>
    <property type="match status" value="3"/>
</dbReference>
<evidence type="ECO:0000256" key="2">
    <source>
        <dbReference type="ARBA" id="ARBA00022527"/>
    </source>
</evidence>
<evidence type="ECO:0000259" key="8">
    <source>
        <dbReference type="PROSITE" id="PS50011"/>
    </source>
</evidence>
<evidence type="ECO:0000313" key="10">
    <source>
        <dbReference type="Proteomes" id="UP001612928"/>
    </source>
</evidence>
<dbReference type="Proteomes" id="UP001612928">
    <property type="component" value="Unassembled WGS sequence"/>
</dbReference>
<keyword evidence="2" id="KW-0723">Serine/threonine-protein kinase</keyword>
<evidence type="ECO:0000256" key="7">
    <source>
        <dbReference type="SAM" id="MobiDB-lite"/>
    </source>
</evidence>
<protein>
    <recommendedName>
        <fullName evidence="1">non-specific serine/threonine protein kinase</fullName>
        <ecNumber evidence="1">2.7.11.1</ecNumber>
    </recommendedName>
</protein>
<accession>A0ABW8A3U0</accession>
<evidence type="ECO:0000256" key="1">
    <source>
        <dbReference type="ARBA" id="ARBA00012513"/>
    </source>
</evidence>
<dbReference type="Pfam" id="PF00069">
    <property type="entry name" value="Pkinase"/>
    <property type="match status" value="1"/>
</dbReference>
<feature type="domain" description="Protein kinase" evidence="8">
    <location>
        <begin position="11"/>
        <end position="416"/>
    </location>
</feature>
<dbReference type="GO" id="GO:0016301">
    <property type="term" value="F:kinase activity"/>
    <property type="evidence" value="ECO:0007669"/>
    <property type="project" value="UniProtKB-KW"/>
</dbReference>
<evidence type="ECO:0000256" key="4">
    <source>
        <dbReference type="ARBA" id="ARBA00022741"/>
    </source>
</evidence>
<feature type="compositionally biased region" description="Gly residues" evidence="7">
    <location>
        <begin position="293"/>
        <end position="317"/>
    </location>
</feature>
<dbReference type="RefSeq" id="WP_397021311.1">
    <property type="nucleotide sequence ID" value="NZ_JBITMB010000003.1"/>
</dbReference>
<evidence type="ECO:0000313" key="9">
    <source>
        <dbReference type="EMBL" id="MFI7441440.1"/>
    </source>
</evidence>
<evidence type="ECO:0000256" key="3">
    <source>
        <dbReference type="ARBA" id="ARBA00022679"/>
    </source>
</evidence>
<proteinExistence type="predicted"/>
<sequence length="416" mass="41490">MGDTTRLAGRYRLLNPLGGGAVRLAFDEAAHRDVAVRELRLPPESRDAAVRDARLAAGLRHPCVVPVLDVVVEGGVPWLVTEFVSGAALEGTVAARGPLPSLQAARVGVGVLAAVRTAHAAGLVHGRVNPGNVLLTATGRALLTGFGLPQSGLRPSADLWSLAATLHFAVEGRPPGSAPAVGTDPLRALIRAMLDPLGPPPVETVAELLDRLAVERSLDQVIATWGPLPPARAAAVGLAVLDRLAAAHARGEHHGAVHPASVLTPDVPPSRPPAPGEPTPDTPVPGGPAPGAPTGGVASGGGGHPGGGGGASGGGASGGQVVPWRAAAWLVPARVAGPAAPAFRAPEGAPSPAADLWSLGATLFAAVEGHPPAPGAPLTRAGALAPVLFRLLSGDPARRGDLATLRDDLRAVAALA</sequence>
<organism evidence="9 10">
    <name type="scientific">Nonomuraea indica</name>
    <dbReference type="NCBI Taxonomy" id="1581193"/>
    <lineage>
        <taxon>Bacteria</taxon>
        <taxon>Bacillati</taxon>
        <taxon>Actinomycetota</taxon>
        <taxon>Actinomycetes</taxon>
        <taxon>Streptosporangiales</taxon>
        <taxon>Streptosporangiaceae</taxon>
        <taxon>Nonomuraea</taxon>
    </lineage>
</organism>
<evidence type="ECO:0000256" key="6">
    <source>
        <dbReference type="ARBA" id="ARBA00022840"/>
    </source>
</evidence>
<dbReference type="SMART" id="SM00220">
    <property type="entry name" value="S_TKc"/>
    <property type="match status" value="1"/>
</dbReference>
<reference evidence="9 10" key="1">
    <citation type="submission" date="2024-10" db="EMBL/GenBank/DDBJ databases">
        <title>The Natural Products Discovery Center: Release of the First 8490 Sequenced Strains for Exploring Actinobacteria Biosynthetic Diversity.</title>
        <authorList>
            <person name="Kalkreuter E."/>
            <person name="Kautsar S.A."/>
            <person name="Yang D."/>
            <person name="Bader C.D."/>
            <person name="Teijaro C.N."/>
            <person name="Fluegel L."/>
            <person name="Davis C.M."/>
            <person name="Simpson J.R."/>
            <person name="Lauterbach L."/>
            <person name="Steele A.D."/>
            <person name="Gui C."/>
            <person name="Meng S."/>
            <person name="Li G."/>
            <person name="Viehrig K."/>
            <person name="Ye F."/>
            <person name="Su P."/>
            <person name="Kiefer A.F."/>
            <person name="Nichols A."/>
            <person name="Cepeda A.J."/>
            <person name="Yan W."/>
            <person name="Fan B."/>
            <person name="Jiang Y."/>
            <person name="Adhikari A."/>
            <person name="Zheng C.-J."/>
            <person name="Schuster L."/>
            <person name="Cowan T.M."/>
            <person name="Smanski M.J."/>
            <person name="Chevrette M.G."/>
            <person name="De Carvalho L.P.S."/>
            <person name="Shen B."/>
        </authorList>
    </citation>
    <scope>NUCLEOTIDE SEQUENCE [LARGE SCALE GENOMIC DNA]</scope>
    <source>
        <strain evidence="9 10">NPDC049503</strain>
    </source>
</reference>
<comment type="caution">
    <text evidence="9">The sequence shown here is derived from an EMBL/GenBank/DDBJ whole genome shotgun (WGS) entry which is preliminary data.</text>
</comment>
<dbReference type="EC" id="2.7.11.1" evidence="1"/>
<evidence type="ECO:0000256" key="5">
    <source>
        <dbReference type="ARBA" id="ARBA00022777"/>
    </source>
</evidence>